<organism evidence="11 12">
    <name type="scientific">Pleurodeles waltl</name>
    <name type="common">Iberian ribbed newt</name>
    <dbReference type="NCBI Taxonomy" id="8319"/>
    <lineage>
        <taxon>Eukaryota</taxon>
        <taxon>Metazoa</taxon>
        <taxon>Chordata</taxon>
        <taxon>Craniata</taxon>
        <taxon>Vertebrata</taxon>
        <taxon>Euteleostomi</taxon>
        <taxon>Amphibia</taxon>
        <taxon>Batrachia</taxon>
        <taxon>Caudata</taxon>
        <taxon>Salamandroidea</taxon>
        <taxon>Salamandridae</taxon>
        <taxon>Pleurodelinae</taxon>
        <taxon>Pleurodeles</taxon>
    </lineage>
</organism>
<comment type="similarity">
    <text evidence="3 10">Belongs to the PIGX family.</text>
</comment>
<evidence type="ECO:0000256" key="5">
    <source>
        <dbReference type="ARBA" id="ARBA00022692"/>
    </source>
</evidence>
<evidence type="ECO:0000256" key="6">
    <source>
        <dbReference type="ARBA" id="ARBA00022824"/>
    </source>
</evidence>
<dbReference type="PANTHER" id="PTHR28650:SF1">
    <property type="entry name" value="PHOSPHATIDYLINOSITOL-GLYCAN BIOSYNTHESIS CLASS X PROTEIN"/>
    <property type="match status" value="1"/>
</dbReference>
<evidence type="ECO:0000256" key="1">
    <source>
        <dbReference type="ARBA" id="ARBA00004389"/>
    </source>
</evidence>
<dbReference type="GO" id="GO:0006506">
    <property type="term" value="P:GPI anchor biosynthetic process"/>
    <property type="evidence" value="ECO:0007669"/>
    <property type="project" value="UniProtKB-KW"/>
</dbReference>
<dbReference type="SMART" id="SM00780">
    <property type="entry name" value="PIG-X"/>
    <property type="match status" value="1"/>
</dbReference>
<dbReference type="Pfam" id="PF08320">
    <property type="entry name" value="PIG-X"/>
    <property type="match status" value="1"/>
</dbReference>
<proteinExistence type="inferred from homology"/>
<keyword evidence="5 10" id="KW-0812">Transmembrane</keyword>
<evidence type="ECO:0000256" key="3">
    <source>
        <dbReference type="ARBA" id="ARBA00010345"/>
    </source>
</evidence>
<keyword evidence="10" id="KW-0732">Signal</keyword>
<protein>
    <recommendedName>
        <fullName evidence="10">Phosphatidylinositol-glycan biosynthesis class X protein</fullName>
    </recommendedName>
</protein>
<comment type="pathway">
    <text evidence="2 10">Glycolipid biosynthesis; glycosylphosphatidylinositol-anchor biosynthesis.</text>
</comment>
<comment type="function">
    <text evidence="10">Stabilizing subunit of the glycosylphosphatidylinositol-mannosyltransferase I complex which catalyzes the transfer of the first mannose, via an alpha-1,4 bond from a dolichol-phosphate-mannose (Dol-P-Man) to the glucosaminyl acyl phosphatidylinositol (GlcN-(acyl)PI) intermediate to generate alpha-D-Man-(1-&gt;4)-alpha-D-GlcN-(1-&gt;6)-(1-radyl,2-acyl-sn-glycero-3-phospho)-2-acyl-inositol and participates in the sixth step of the glycosylphosphatidylinositol-anchor biosynthesis. Probably acts by stabilizing the mannosyltransferase PIGM.</text>
</comment>
<keyword evidence="6 10" id="KW-0256">Endoplasmic reticulum</keyword>
<keyword evidence="7 10" id="KW-1133">Transmembrane helix</keyword>
<evidence type="ECO:0000256" key="9">
    <source>
        <dbReference type="ARBA" id="ARBA00023180"/>
    </source>
</evidence>
<reference evidence="11" key="1">
    <citation type="journal article" date="2022" name="bioRxiv">
        <title>Sequencing and chromosome-scale assembly of the giantPleurodeles waltlgenome.</title>
        <authorList>
            <person name="Brown T."/>
            <person name="Elewa A."/>
            <person name="Iarovenko S."/>
            <person name="Subramanian E."/>
            <person name="Araus A.J."/>
            <person name="Petzold A."/>
            <person name="Susuki M."/>
            <person name="Suzuki K.-i.T."/>
            <person name="Hayashi T."/>
            <person name="Toyoda A."/>
            <person name="Oliveira C."/>
            <person name="Osipova E."/>
            <person name="Leigh N.D."/>
            <person name="Simon A."/>
            <person name="Yun M.H."/>
        </authorList>
    </citation>
    <scope>NUCLEOTIDE SEQUENCE</scope>
    <source>
        <strain evidence="11">20211129_DDA</strain>
        <tissue evidence="11">Liver</tissue>
    </source>
</reference>
<dbReference type="GO" id="GO:0005789">
    <property type="term" value="C:endoplasmic reticulum membrane"/>
    <property type="evidence" value="ECO:0007669"/>
    <property type="project" value="UniProtKB-SubCell"/>
</dbReference>
<comment type="subcellular location">
    <subcellularLocation>
        <location evidence="1 10">Endoplasmic reticulum membrane</location>
        <topology evidence="1 10">Single-pass membrane protein</topology>
    </subcellularLocation>
</comment>
<dbReference type="InterPro" id="IPR040039">
    <property type="entry name" value="PIGX"/>
</dbReference>
<keyword evidence="8 10" id="KW-0472">Membrane</keyword>
<keyword evidence="4 10" id="KW-0337">GPI-anchor biosynthesis</keyword>
<evidence type="ECO:0000313" key="12">
    <source>
        <dbReference type="Proteomes" id="UP001066276"/>
    </source>
</evidence>
<keyword evidence="9" id="KW-0325">Glycoprotein</keyword>
<feature type="chain" id="PRO_5043103751" description="Phosphatidylinositol-glycan biosynthesis class X protein" evidence="10">
    <location>
        <begin position="17"/>
        <end position="233"/>
    </location>
</feature>
<dbReference type="AlphaFoldDB" id="A0AAV7LCI8"/>
<feature type="signal peptide" evidence="10">
    <location>
        <begin position="1"/>
        <end position="16"/>
    </location>
</feature>
<evidence type="ECO:0000256" key="8">
    <source>
        <dbReference type="ARBA" id="ARBA00023136"/>
    </source>
</evidence>
<dbReference type="PANTHER" id="PTHR28650">
    <property type="entry name" value="PHOSPHATIDYLINOSITOL-GLYCAN BIOSYNTHESIS CLASS X PROTEIN"/>
    <property type="match status" value="1"/>
</dbReference>
<sequence length="233" mass="26140">MFFFCLTSHSISGIWAICPEVTVTREIFNEGFHRDLVSRVKFIGLSEHVDNCKVMFQEKVPSGLYVDPYQLSSLQEHNITEAIITDMVDVEAPEYLSTEHAAYIFAKPDLLTCAKCFRADIPVHFRYHQPSLEDGEASVTLQGPQLLIRCSPGRTLEECWEYSKVDAPCAANDGIICRWNNIKYRAVPEELTLHVPVGLHQHSSVICALTLLVTLSCSVMILVAVYGRAGLHI</sequence>
<evidence type="ECO:0000256" key="2">
    <source>
        <dbReference type="ARBA" id="ARBA00004687"/>
    </source>
</evidence>
<accession>A0AAV7LCI8</accession>
<dbReference type="Proteomes" id="UP001066276">
    <property type="component" value="Chromosome 11"/>
</dbReference>
<evidence type="ECO:0000256" key="7">
    <source>
        <dbReference type="ARBA" id="ARBA00022989"/>
    </source>
</evidence>
<dbReference type="EMBL" id="JANPWB010000015">
    <property type="protein sequence ID" value="KAJ1089306.1"/>
    <property type="molecule type" value="Genomic_DNA"/>
</dbReference>
<comment type="caution">
    <text evidence="11">The sequence shown here is derived from an EMBL/GenBank/DDBJ whole genome shotgun (WGS) entry which is preliminary data.</text>
</comment>
<evidence type="ECO:0000313" key="11">
    <source>
        <dbReference type="EMBL" id="KAJ1089306.1"/>
    </source>
</evidence>
<keyword evidence="12" id="KW-1185">Reference proteome</keyword>
<feature type="transmembrane region" description="Helical" evidence="10">
    <location>
        <begin position="203"/>
        <end position="227"/>
    </location>
</feature>
<evidence type="ECO:0000256" key="10">
    <source>
        <dbReference type="RuleBase" id="RU366056"/>
    </source>
</evidence>
<gene>
    <name evidence="11" type="ORF">NDU88_002457</name>
</gene>
<dbReference type="InterPro" id="IPR013233">
    <property type="entry name" value="PIG-X/PBN1"/>
</dbReference>
<name>A0AAV7LCI8_PLEWA</name>
<evidence type="ECO:0000256" key="4">
    <source>
        <dbReference type="ARBA" id="ARBA00022502"/>
    </source>
</evidence>